<evidence type="ECO:0000313" key="2">
    <source>
        <dbReference type="Proteomes" id="UP000475666"/>
    </source>
</evidence>
<sequence length="170" mass="18402">MSAETVIAVAATVVALGSLWVSWAQTRATRLHNRQSVRPLLRIRRIRRIRQDDRVGLKIVNAGLGPAVVTRSAALLDGEVAGEWNREVKPALFAPGLWPKTYSLRAGSVVLAGQETFLVLLESDGTDANGSDRLGEFWALIDRRLVIEVEYESLYGGEGFSVSSATPGGS</sequence>
<gene>
    <name evidence="1" type="ORF">G3I66_25855</name>
</gene>
<name>A0A6G3TJD9_9ACTN</name>
<dbReference type="RefSeq" id="WP_164277626.1">
    <property type="nucleotide sequence ID" value="NZ_JAAGMQ010000772.1"/>
</dbReference>
<protein>
    <submittedName>
        <fullName evidence="1">Uncharacterized protein</fullName>
    </submittedName>
</protein>
<accession>A0A6G3TJD9</accession>
<organism evidence="1 2">
    <name type="scientific">Streptomyces rubrogriseus</name>
    <dbReference type="NCBI Taxonomy" id="194673"/>
    <lineage>
        <taxon>Bacteria</taxon>
        <taxon>Bacillati</taxon>
        <taxon>Actinomycetota</taxon>
        <taxon>Actinomycetes</taxon>
        <taxon>Kitasatosporales</taxon>
        <taxon>Streptomycetaceae</taxon>
        <taxon>Streptomyces</taxon>
        <taxon>Streptomyces violaceoruber group</taxon>
    </lineage>
</organism>
<dbReference type="Proteomes" id="UP000475666">
    <property type="component" value="Unassembled WGS sequence"/>
</dbReference>
<reference evidence="1 2" key="1">
    <citation type="submission" date="2020-01" db="EMBL/GenBank/DDBJ databases">
        <title>Insect and environment-associated Actinomycetes.</title>
        <authorList>
            <person name="Currrie C."/>
            <person name="Chevrette M."/>
            <person name="Carlson C."/>
            <person name="Stubbendieck R."/>
            <person name="Wendt-Pienkowski E."/>
        </authorList>
    </citation>
    <scope>NUCLEOTIDE SEQUENCE [LARGE SCALE GENOMIC DNA]</scope>
    <source>
        <strain evidence="1 2">SID7739</strain>
    </source>
</reference>
<dbReference type="EMBL" id="JAAGMQ010000772">
    <property type="protein sequence ID" value="NEC36575.1"/>
    <property type="molecule type" value="Genomic_DNA"/>
</dbReference>
<dbReference type="AlphaFoldDB" id="A0A6G3TJD9"/>
<proteinExistence type="predicted"/>
<comment type="caution">
    <text evidence="1">The sequence shown here is derived from an EMBL/GenBank/DDBJ whole genome shotgun (WGS) entry which is preliminary data.</text>
</comment>
<evidence type="ECO:0000313" key="1">
    <source>
        <dbReference type="EMBL" id="NEC36575.1"/>
    </source>
</evidence>